<feature type="active site" description="Charge relay system" evidence="7">
    <location>
        <position position="389"/>
    </location>
</feature>
<evidence type="ECO:0000313" key="12">
    <source>
        <dbReference type="Proteomes" id="UP000591131"/>
    </source>
</evidence>
<dbReference type="OrthoDB" id="531541at2759"/>
<evidence type="ECO:0000256" key="9">
    <source>
        <dbReference type="SAM" id="SignalP"/>
    </source>
</evidence>
<dbReference type="InterPro" id="IPR050131">
    <property type="entry name" value="Peptidase_S8_subtilisin-like"/>
</dbReference>
<dbReference type="PANTHER" id="PTHR43806">
    <property type="entry name" value="PEPTIDASE S8"/>
    <property type="match status" value="1"/>
</dbReference>
<dbReference type="InterPro" id="IPR015500">
    <property type="entry name" value="Peptidase_S8_subtilisin-rel"/>
</dbReference>
<name>A0A7J6MKD6_PERCH</name>
<feature type="domain" description="Peptidase S8/S53" evidence="10">
    <location>
        <begin position="188"/>
        <end position="420"/>
    </location>
</feature>
<comment type="similarity">
    <text evidence="1 7">Belongs to the peptidase S8 family.</text>
</comment>
<comment type="caution">
    <text evidence="11">The sequence shown here is derived from an EMBL/GenBank/DDBJ whole genome shotgun (WGS) entry which is preliminary data.</text>
</comment>
<dbReference type="Gene3D" id="3.40.50.200">
    <property type="entry name" value="Peptidase S8/S53 domain"/>
    <property type="match status" value="1"/>
</dbReference>
<feature type="active site" description="Charge relay system" evidence="7">
    <location>
        <position position="240"/>
    </location>
</feature>
<dbReference type="PANTHER" id="PTHR43806:SF11">
    <property type="entry name" value="CEREVISIN-RELATED"/>
    <property type="match status" value="1"/>
</dbReference>
<feature type="compositionally biased region" description="Low complexity" evidence="8">
    <location>
        <begin position="126"/>
        <end position="147"/>
    </location>
</feature>
<protein>
    <recommendedName>
        <fullName evidence="6">subtilisin</fullName>
        <ecNumber evidence="6">3.4.21.62</ecNumber>
    </recommendedName>
</protein>
<dbReference type="Pfam" id="PF00082">
    <property type="entry name" value="Peptidase_S8"/>
    <property type="match status" value="1"/>
</dbReference>
<evidence type="ECO:0000256" key="8">
    <source>
        <dbReference type="SAM" id="MobiDB-lite"/>
    </source>
</evidence>
<dbReference type="SUPFAM" id="SSF52743">
    <property type="entry name" value="Subtilisin-like"/>
    <property type="match status" value="1"/>
</dbReference>
<dbReference type="PROSITE" id="PS00138">
    <property type="entry name" value="SUBTILASE_SER"/>
    <property type="match status" value="1"/>
</dbReference>
<feature type="signal peptide" evidence="9">
    <location>
        <begin position="1"/>
        <end position="20"/>
    </location>
</feature>
<evidence type="ECO:0000256" key="5">
    <source>
        <dbReference type="ARBA" id="ARBA00023529"/>
    </source>
</evidence>
<dbReference type="GO" id="GO:0006508">
    <property type="term" value="P:proteolysis"/>
    <property type="evidence" value="ECO:0007669"/>
    <property type="project" value="UniProtKB-KW"/>
</dbReference>
<dbReference type="AlphaFoldDB" id="A0A7J6MKD6"/>
<feature type="region of interest" description="Disordered" evidence="8">
    <location>
        <begin position="119"/>
        <end position="158"/>
    </location>
</feature>
<dbReference type="InterPro" id="IPR036852">
    <property type="entry name" value="Peptidase_S8/S53_dom_sf"/>
</dbReference>
<keyword evidence="2 7" id="KW-0645">Protease</keyword>
<keyword evidence="9" id="KW-0732">Signal</keyword>
<evidence type="ECO:0000256" key="7">
    <source>
        <dbReference type="PROSITE-ProRule" id="PRU01240"/>
    </source>
</evidence>
<comment type="catalytic activity">
    <reaction evidence="5">
        <text>Hydrolysis of proteins with broad specificity for peptide bonds, and a preference for a large uncharged residue in P1. Hydrolyzes peptide amides.</text>
        <dbReference type="EC" id="3.4.21.62"/>
    </reaction>
</comment>
<dbReference type="Proteomes" id="UP000591131">
    <property type="component" value="Unassembled WGS sequence"/>
</dbReference>
<keyword evidence="3 7" id="KW-0378">Hydrolase</keyword>
<evidence type="ECO:0000256" key="6">
    <source>
        <dbReference type="ARBA" id="ARBA00023619"/>
    </source>
</evidence>
<accession>A0A7J6MKD6</accession>
<evidence type="ECO:0000259" key="10">
    <source>
        <dbReference type="Pfam" id="PF00082"/>
    </source>
</evidence>
<evidence type="ECO:0000256" key="4">
    <source>
        <dbReference type="ARBA" id="ARBA00022825"/>
    </source>
</evidence>
<dbReference type="InterPro" id="IPR000209">
    <property type="entry name" value="Peptidase_S8/S53_dom"/>
</dbReference>
<evidence type="ECO:0000313" key="11">
    <source>
        <dbReference type="EMBL" id="KAF4672049.1"/>
    </source>
</evidence>
<keyword evidence="4 7" id="KW-0720">Serine protease</keyword>
<dbReference type="InterPro" id="IPR023828">
    <property type="entry name" value="Peptidase_S8_Ser-AS"/>
</dbReference>
<reference evidence="11 12" key="1">
    <citation type="submission" date="2020-04" db="EMBL/GenBank/DDBJ databases">
        <title>Perkinsus chesapeaki whole genome sequence.</title>
        <authorList>
            <person name="Bogema D.R."/>
        </authorList>
    </citation>
    <scope>NUCLEOTIDE SEQUENCE [LARGE SCALE GENOMIC DNA]</scope>
    <source>
        <strain evidence="11">ATCC PRA-425</strain>
    </source>
</reference>
<evidence type="ECO:0000256" key="2">
    <source>
        <dbReference type="ARBA" id="ARBA00022670"/>
    </source>
</evidence>
<evidence type="ECO:0000256" key="1">
    <source>
        <dbReference type="ARBA" id="ARBA00011073"/>
    </source>
</evidence>
<dbReference type="EMBL" id="JAAPAO010000121">
    <property type="protein sequence ID" value="KAF4672049.1"/>
    <property type="molecule type" value="Genomic_DNA"/>
</dbReference>
<dbReference type="PRINTS" id="PR00723">
    <property type="entry name" value="SUBTILISIN"/>
</dbReference>
<evidence type="ECO:0000256" key="3">
    <source>
        <dbReference type="ARBA" id="ARBA00022801"/>
    </source>
</evidence>
<keyword evidence="12" id="KW-1185">Reference proteome</keyword>
<dbReference type="EC" id="3.4.21.62" evidence="6"/>
<feature type="active site" description="Charge relay system" evidence="7">
    <location>
        <position position="196"/>
    </location>
</feature>
<gene>
    <name evidence="11" type="primary">SUB2_7</name>
    <name evidence="11" type="ORF">FOL47_000989</name>
</gene>
<dbReference type="GO" id="GO:0004252">
    <property type="term" value="F:serine-type endopeptidase activity"/>
    <property type="evidence" value="ECO:0007669"/>
    <property type="project" value="UniProtKB-UniRule"/>
</dbReference>
<proteinExistence type="inferred from homology"/>
<organism evidence="11 12">
    <name type="scientific">Perkinsus chesapeaki</name>
    <name type="common">Clam parasite</name>
    <name type="synonym">Perkinsus andrewsi</name>
    <dbReference type="NCBI Taxonomy" id="330153"/>
    <lineage>
        <taxon>Eukaryota</taxon>
        <taxon>Sar</taxon>
        <taxon>Alveolata</taxon>
        <taxon>Perkinsozoa</taxon>
        <taxon>Perkinsea</taxon>
        <taxon>Perkinsida</taxon>
        <taxon>Perkinsidae</taxon>
        <taxon>Perkinsus</taxon>
    </lineage>
</organism>
<feature type="chain" id="PRO_5029593542" description="subtilisin" evidence="9">
    <location>
        <begin position="21"/>
        <end position="466"/>
    </location>
</feature>
<dbReference type="PROSITE" id="PS51892">
    <property type="entry name" value="SUBTILASE"/>
    <property type="match status" value="1"/>
</dbReference>
<sequence>MQSLLPTLLIWFAIGQTTRGQRTILSVLSNDSMIDVRHIPQRLSLAGIPTSPKSDKVVAFLSAASIETLRFAGCQIAPTSVSTVRSDELCDYLHLASHHMPHLSVACGEDAEVVELVNRERQHSNQPTTTSTAQPTTPRSTTTTTSQPPRPALDGELHVNDAHVRFQKHLARMKMGDVWDLVKQYPRRNVTVAVIDEGVDFTDPDLAHLRSTFTRSDGRVIDGGWNFVDNSSSLALDDYHGQYISRIIGAQANNSYGIVGVAPDHVRLVSLQASGINNTGTVIDVIEALDTAMDIGVDVVSLSMGFQFTNDSVISTVFLTFALRRAEDRGIIVVSAAGNDNTDAERDEAAYNLSDYSNYGNRVDLAAFGDNIYAGPNAVGKHYLVSGTSFAAPMVTGAAAILLSMGAERSVVKRLLLEGADHFDSPGRPLNQAGGALNILESVKRVIGMYSLRPINEQALNLRGRV</sequence>